<dbReference type="AlphaFoldDB" id="A0A367S118"/>
<dbReference type="Proteomes" id="UP000252085">
    <property type="component" value="Unassembled WGS sequence"/>
</dbReference>
<name>A0A367S118_NOSPU</name>
<sequence length="110" mass="12616">MPQTYQERKINKIKKEFWLTKEDNQILETLAKKHNLTELNLIQIALKLLEDTKILDECEITTFKPNKYSKPISVVTSKIKVKNDSTVNTDSTITSNTSITDDSKVLVCSK</sequence>
<accession>A0A367S118</accession>
<dbReference type="EMBL" id="LXQE01000007">
    <property type="protein sequence ID" value="RCJ42547.1"/>
    <property type="molecule type" value="Genomic_DNA"/>
</dbReference>
<comment type="caution">
    <text evidence="1">The sequence shown here is derived from an EMBL/GenBank/DDBJ whole genome shotgun (WGS) entry which is preliminary data.</text>
</comment>
<reference evidence="1 2" key="1">
    <citation type="submission" date="2016-04" db="EMBL/GenBank/DDBJ databases">
        <authorList>
            <person name="Evans L.H."/>
            <person name="Alamgir A."/>
            <person name="Owens N."/>
            <person name="Weber N.D."/>
            <person name="Virtaneva K."/>
            <person name="Barbian K."/>
            <person name="Babar A."/>
            <person name="Rosenke K."/>
        </authorList>
    </citation>
    <scope>NUCLEOTIDE SEQUENCE [LARGE SCALE GENOMIC DNA]</scope>
    <source>
        <strain evidence="1">NIES-2108</strain>
    </source>
</reference>
<organism evidence="1 2">
    <name type="scientific">Nostoc punctiforme NIES-2108</name>
    <dbReference type="NCBI Taxonomy" id="1356359"/>
    <lineage>
        <taxon>Bacteria</taxon>
        <taxon>Bacillati</taxon>
        <taxon>Cyanobacteriota</taxon>
        <taxon>Cyanophyceae</taxon>
        <taxon>Nostocales</taxon>
        <taxon>Nostocaceae</taxon>
        <taxon>Nostoc</taxon>
    </lineage>
</organism>
<proteinExistence type="predicted"/>
<evidence type="ECO:0000313" key="1">
    <source>
        <dbReference type="EMBL" id="RCJ42547.1"/>
    </source>
</evidence>
<gene>
    <name evidence="1" type="ORF">A6769_37275</name>
</gene>
<evidence type="ECO:0000313" key="2">
    <source>
        <dbReference type="Proteomes" id="UP000252085"/>
    </source>
</evidence>
<protein>
    <submittedName>
        <fullName evidence="1">Uncharacterized protein</fullName>
    </submittedName>
</protein>